<dbReference type="UniPathway" id="UPA00041">
    <property type="reaction ID" value="UER00436"/>
</dbReference>
<gene>
    <name evidence="10" type="primary">gmhA</name>
    <name evidence="12" type="ordered locus">Nhal_1320</name>
</gene>
<name>D5C0E6_NITHN</name>
<comment type="miscellaneous">
    <text evidence="10">The reaction produces a racemic mixture of D-glycero-alpha-D-manno-heptose 7-phosphate and D-glycero-beta-D-manno-heptose 7-phosphate.</text>
</comment>
<keyword evidence="6 10" id="KW-0479">Metal-binding</keyword>
<comment type="subcellular location">
    <subcellularLocation>
        <location evidence="3 10">Cytoplasm</location>
    </subcellularLocation>
</comment>
<comment type="function">
    <text evidence="2 10">Catalyzes the isomerization of sedoheptulose 7-phosphate in D-glycero-D-manno-heptose 7-phosphate.</text>
</comment>
<dbReference type="GO" id="GO:0097367">
    <property type="term" value="F:carbohydrate derivative binding"/>
    <property type="evidence" value="ECO:0007669"/>
    <property type="project" value="InterPro"/>
</dbReference>
<keyword evidence="13" id="KW-1185">Reference proteome</keyword>
<sequence>MSQINIEDCLREHRRAVDAVAAMGSEIAAAAEMLKRTFKSRGRVFICGNGGSAADAQHFAAELTGRFNRDRKGYPVVALTTDTSALTAIGNDYGFERVFARQLEALAGAGDLLIVISTSGNSPNIVRAMEAARACSLSTIGLFGRDGGELAGRVDLSLVVPVQSTARIQEAHIIILHLLCESFEI</sequence>
<evidence type="ECO:0000256" key="8">
    <source>
        <dbReference type="ARBA" id="ARBA00023235"/>
    </source>
</evidence>
<evidence type="ECO:0000256" key="1">
    <source>
        <dbReference type="ARBA" id="ARBA00000348"/>
    </source>
</evidence>
<evidence type="ECO:0000256" key="2">
    <source>
        <dbReference type="ARBA" id="ARBA00003172"/>
    </source>
</evidence>
<comment type="catalytic activity">
    <reaction evidence="1 10">
        <text>2 D-sedoheptulose 7-phosphate = D-glycero-alpha-D-manno-heptose 7-phosphate + D-glycero-beta-D-manno-heptose 7-phosphate</text>
        <dbReference type="Rhea" id="RHEA:27489"/>
        <dbReference type="ChEBI" id="CHEBI:57483"/>
        <dbReference type="ChEBI" id="CHEBI:60203"/>
        <dbReference type="ChEBI" id="CHEBI:60204"/>
        <dbReference type="EC" id="5.3.1.28"/>
    </reaction>
</comment>
<evidence type="ECO:0000256" key="4">
    <source>
        <dbReference type="ARBA" id="ARBA00009894"/>
    </source>
</evidence>
<dbReference type="RefSeq" id="WP_013032363.1">
    <property type="nucleotide sequence ID" value="NC_013960.1"/>
</dbReference>
<keyword evidence="9 10" id="KW-0119">Carbohydrate metabolism</keyword>
<dbReference type="HOGENOM" id="CLU_080999_4_0_6"/>
<accession>D5C0E6</accession>
<reference evidence="13" key="1">
    <citation type="submission" date="2010-04" db="EMBL/GenBank/DDBJ databases">
        <title>Complete genome sequence of Nitrosococcus halophilus Nc4, a salt-adapted, aerobic obligate ammonia-oxidizing sulfur purple bacterium.</title>
        <authorList>
            <consortium name="US DOE Joint Genome Institute"/>
            <person name="Campbell M.A."/>
            <person name="Malfatti S.A."/>
            <person name="Chain P.S.G."/>
            <person name="Heidelberg J.F."/>
            <person name="Ward B.B."/>
            <person name="Klotz M.G."/>
        </authorList>
    </citation>
    <scope>NUCLEOTIDE SEQUENCE [LARGE SCALE GENOMIC DNA]</scope>
    <source>
        <strain evidence="13">Nc4</strain>
    </source>
</reference>
<dbReference type="InterPro" id="IPR004515">
    <property type="entry name" value="Phosphoheptose_Isoase"/>
</dbReference>
<dbReference type="PANTHER" id="PTHR30390">
    <property type="entry name" value="SEDOHEPTULOSE 7-PHOSPHATE ISOMERASE / DNAA INITIATOR-ASSOCIATING FACTOR FOR REPLICATION INITIATION"/>
    <property type="match status" value="1"/>
</dbReference>
<dbReference type="Pfam" id="PF13580">
    <property type="entry name" value="SIS_2"/>
    <property type="match status" value="1"/>
</dbReference>
<evidence type="ECO:0000256" key="7">
    <source>
        <dbReference type="ARBA" id="ARBA00022833"/>
    </source>
</evidence>
<dbReference type="GO" id="GO:2001061">
    <property type="term" value="P:D-glycero-D-manno-heptose 7-phosphate biosynthetic process"/>
    <property type="evidence" value="ECO:0007669"/>
    <property type="project" value="UniProtKB-UniPathway"/>
</dbReference>
<keyword evidence="5 10" id="KW-0963">Cytoplasm</keyword>
<feature type="binding site" evidence="10">
    <location>
        <position position="58"/>
    </location>
    <ligand>
        <name>Zn(2+)</name>
        <dbReference type="ChEBI" id="CHEBI:29105"/>
    </ligand>
</feature>
<feature type="binding site" evidence="10">
    <location>
        <position position="122"/>
    </location>
    <ligand>
        <name>substrate</name>
    </ligand>
</feature>
<feature type="binding site" evidence="10">
    <location>
        <position position="62"/>
    </location>
    <ligand>
        <name>Zn(2+)</name>
        <dbReference type="ChEBI" id="CHEBI:29105"/>
    </ligand>
</feature>
<dbReference type="GO" id="GO:0005737">
    <property type="term" value="C:cytoplasm"/>
    <property type="evidence" value="ECO:0007669"/>
    <property type="project" value="UniProtKB-SubCell"/>
</dbReference>
<dbReference type="InterPro" id="IPR046348">
    <property type="entry name" value="SIS_dom_sf"/>
</dbReference>
<evidence type="ECO:0000256" key="3">
    <source>
        <dbReference type="ARBA" id="ARBA00004496"/>
    </source>
</evidence>
<dbReference type="CDD" id="cd05006">
    <property type="entry name" value="SIS_GmhA"/>
    <property type="match status" value="1"/>
</dbReference>
<dbReference type="GO" id="GO:0005975">
    <property type="term" value="P:carbohydrate metabolic process"/>
    <property type="evidence" value="ECO:0007669"/>
    <property type="project" value="UniProtKB-UniRule"/>
</dbReference>
<evidence type="ECO:0000259" key="11">
    <source>
        <dbReference type="PROSITE" id="PS51464"/>
    </source>
</evidence>
<feature type="binding site" evidence="10">
    <location>
        <position position="169"/>
    </location>
    <ligand>
        <name>Zn(2+)</name>
        <dbReference type="ChEBI" id="CHEBI:29105"/>
    </ligand>
</feature>
<evidence type="ECO:0000313" key="12">
    <source>
        <dbReference type="EMBL" id="ADE14472.1"/>
    </source>
</evidence>
<dbReference type="AlphaFoldDB" id="D5C0E6"/>
<comment type="cofactor">
    <cofactor evidence="10">
        <name>Zn(2+)</name>
        <dbReference type="ChEBI" id="CHEBI:29105"/>
    </cofactor>
    <text evidence="10">Binds 1 zinc ion per subunit.</text>
</comment>
<dbReference type="InterPro" id="IPR050099">
    <property type="entry name" value="SIS_GmhA/DiaA_subfam"/>
</dbReference>
<dbReference type="Proteomes" id="UP000001844">
    <property type="component" value="Chromosome"/>
</dbReference>
<keyword evidence="7 10" id="KW-0862">Zinc</keyword>
<evidence type="ECO:0000256" key="5">
    <source>
        <dbReference type="ARBA" id="ARBA00022490"/>
    </source>
</evidence>
<dbReference type="EC" id="5.3.1.28" evidence="10"/>
<comment type="pathway">
    <text evidence="10">Carbohydrate biosynthesis; D-glycero-D-manno-heptose 7-phosphate biosynthesis; D-glycero-alpha-D-manno-heptose 7-phosphate and D-glycero-beta-D-manno-heptose 7-phosphate from sedoheptulose 7-phosphate: step 1/1.</text>
</comment>
<dbReference type="HAMAP" id="MF_00067">
    <property type="entry name" value="GmhA"/>
    <property type="match status" value="1"/>
</dbReference>
<feature type="binding site" evidence="10">
    <location>
        <position position="169"/>
    </location>
    <ligand>
        <name>substrate</name>
    </ligand>
</feature>
<evidence type="ECO:0000256" key="9">
    <source>
        <dbReference type="ARBA" id="ARBA00023277"/>
    </source>
</evidence>
<dbReference type="GO" id="GO:0008270">
    <property type="term" value="F:zinc ion binding"/>
    <property type="evidence" value="ECO:0007669"/>
    <property type="project" value="UniProtKB-UniRule"/>
</dbReference>
<keyword evidence="8 10" id="KW-0413">Isomerase</keyword>
<dbReference type="SUPFAM" id="SSF53697">
    <property type="entry name" value="SIS domain"/>
    <property type="match status" value="1"/>
</dbReference>
<feature type="binding site" evidence="10">
    <location>
        <begin position="117"/>
        <end position="119"/>
    </location>
    <ligand>
        <name>substrate</name>
    </ligand>
</feature>
<dbReference type="InterPro" id="IPR035461">
    <property type="entry name" value="GmhA/DiaA"/>
</dbReference>
<dbReference type="PROSITE" id="PS51464">
    <property type="entry name" value="SIS"/>
    <property type="match status" value="1"/>
</dbReference>
<evidence type="ECO:0000313" key="13">
    <source>
        <dbReference type="Proteomes" id="UP000001844"/>
    </source>
</evidence>
<dbReference type="Gene3D" id="3.40.50.10490">
    <property type="entry name" value="Glucose-6-phosphate isomerase like protein, domain 1"/>
    <property type="match status" value="1"/>
</dbReference>
<dbReference type="STRING" id="472759.Nhal_1320"/>
<evidence type="ECO:0000256" key="10">
    <source>
        <dbReference type="HAMAP-Rule" id="MF_00067"/>
    </source>
</evidence>
<dbReference type="eggNOG" id="COG0279">
    <property type="taxonomic scope" value="Bacteria"/>
</dbReference>
<feature type="binding site" evidence="10">
    <location>
        <position position="62"/>
    </location>
    <ligand>
        <name>substrate</name>
    </ligand>
</feature>
<dbReference type="KEGG" id="nhl:Nhal_1320"/>
<dbReference type="InterPro" id="IPR001347">
    <property type="entry name" value="SIS_dom"/>
</dbReference>
<dbReference type="PANTHER" id="PTHR30390:SF6">
    <property type="entry name" value="DNAA INITIATOR-ASSOCIATING PROTEIN DIAA"/>
    <property type="match status" value="1"/>
</dbReference>
<feature type="binding site" evidence="10">
    <location>
        <begin position="91"/>
        <end position="92"/>
    </location>
    <ligand>
        <name>substrate</name>
    </ligand>
</feature>
<comment type="similarity">
    <text evidence="4 10">Belongs to the SIS family. GmhA subfamily.</text>
</comment>
<dbReference type="OrthoDB" id="9810929at2"/>
<proteinExistence type="inferred from homology"/>
<feature type="binding site" evidence="10">
    <location>
        <begin position="49"/>
        <end position="51"/>
    </location>
    <ligand>
        <name>substrate</name>
    </ligand>
</feature>
<evidence type="ECO:0000256" key="6">
    <source>
        <dbReference type="ARBA" id="ARBA00022723"/>
    </source>
</evidence>
<dbReference type="EMBL" id="CP001798">
    <property type="protein sequence ID" value="ADE14472.1"/>
    <property type="molecule type" value="Genomic_DNA"/>
</dbReference>
<dbReference type="GO" id="GO:0008968">
    <property type="term" value="F:D-sedoheptulose 7-phosphate isomerase activity"/>
    <property type="evidence" value="ECO:0007669"/>
    <property type="project" value="UniProtKB-UniRule"/>
</dbReference>
<organism evidence="12 13">
    <name type="scientific">Nitrosococcus halophilus (strain Nc4)</name>
    <dbReference type="NCBI Taxonomy" id="472759"/>
    <lineage>
        <taxon>Bacteria</taxon>
        <taxon>Pseudomonadati</taxon>
        <taxon>Pseudomonadota</taxon>
        <taxon>Gammaproteobacteria</taxon>
        <taxon>Chromatiales</taxon>
        <taxon>Chromatiaceae</taxon>
        <taxon>Nitrosococcus</taxon>
    </lineage>
</organism>
<comment type="subunit">
    <text evidence="10">Homotetramer.</text>
</comment>
<feature type="domain" description="SIS" evidence="11">
    <location>
        <begin position="30"/>
        <end position="185"/>
    </location>
</feature>
<feature type="binding site" evidence="10">
    <location>
        <position position="177"/>
    </location>
    <ligand>
        <name>Zn(2+)</name>
        <dbReference type="ChEBI" id="CHEBI:29105"/>
    </ligand>
</feature>
<protein>
    <recommendedName>
        <fullName evidence="10">Phosphoheptose isomerase</fullName>
        <ecNumber evidence="10">5.3.1.28</ecNumber>
    </recommendedName>
    <alternativeName>
        <fullName evidence="10">Sedoheptulose 7-phosphate isomerase</fullName>
    </alternativeName>
</protein>